<gene>
    <name evidence="1" type="ORF">A4U53_034740</name>
</gene>
<dbReference type="EMBL" id="CP171854">
    <property type="protein sequence ID" value="XKM42974.1"/>
    <property type="molecule type" value="Genomic_DNA"/>
</dbReference>
<dbReference type="Proteomes" id="UP000078465">
    <property type="component" value="Plasmid unnamed1"/>
</dbReference>
<evidence type="ECO:0000313" key="2">
    <source>
        <dbReference type="Proteomes" id="UP000078465"/>
    </source>
</evidence>
<evidence type="ECO:0000313" key="1">
    <source>
        <dbReference type="EMBL" id="XKM42974.1"/>
    </source>
</evidence>
<sequence>MRGMINIPSNMIKKTERRKIGMSNVQNQSTAVHRQTRGKFVLWTVIASVVAAAAAWLSAALALEVWVMFAGFIAWFTRPTSLTNSLSAMLCLWLGLAIGAASGVLTGALIPALGHLALPLVVFLVALLIVGLRTQHVTGNMLAWFLGMVTWFAAEFDMTAVSFLHLFGATAIGGLAGYTCQALNRRWAE</sequence>
<organism evidence="1 2">
    <name type="scientific">Rhizobium ruizarguesonis</name>
    <dbReference type="NCBI Taxonomy" id="2081791"/>
    <lineage>
        <taxon>Bacteria</taxon>
        <taxon>Pseudomonadati</taxon>
        <taxon>Pseudomonadota</taxon>
        <taxon>Alphaproteobacteria</taxon>
        <taxon>Hyphomicrobiales</taxon>
        <taxon>Rhizobiaceae</taxon>
        <taxon>Rhizobium/Agrobacterium group</taxon>
        <taxon>Rhizobium</taxon>
    </lineage>
</organism>
<geneLocation type="plasmid" evidence="1 2">
    <name>unnamed1</name>
</geneLocation>
<reference evidence="1" key="1">
    <citation type="submission" date="2024-10" db="EMBL/GenBank/DDBJ databases">
        <title>Strain of Rhizobium-related bacteria isolated fromm roots of Vavilovia formosa.</title>
        <authorList>
            <person name="Kimeklis A."/>
            <person name="Afonin A."/>
        </authorList>
    </citation>
    <scope>NUCLEOTIDE SEQUENCE</scope>
    <source>
        <strain evidence="1">Vaf-46</strain>
    </source>
</reference>
<name>A0ACD5EV95_9HYPH</name>
<accession>A0ACD5EV95</accession>
<keyword evidence="1" id="KW-0614">Plasmid</keyword>
<protein>
    <submittedName>
        <fullName evidence="1">DUF1097 domain-containing protein</fullName>
    </submittedName>
</protein>
<proteinExistence type="predicted"/>